<dbReference type="GO" id="GO:0016020">
    <property type="term" value="C:membrane"/>
    <property type="evidence" value="ECO:0007669"/>
    <property type="project" value="UniProtKB-SubCell"/>
</dbReference>
<dbReference type="InterPro" id="IPR019533">
    <property type="entry name" value="Peptidase_S26"/>
</dbReference>
<dbReference type="CDD" id="cd06530">
    <property type="entry name" value="S26_SPase_I"/>
    <property type="match status" value="1"/>
</dbReference>
<keyword evidence="6" id="KW-0812">Transmembrane</keyword>
<dbReference type="InterPro" id="IPR036286">
    <property type="entry name" value="LexA/Signal_pep-like_sf"/>
</dbReference>
<dbReference type="InterPro" id="IPR019758">
    <property type="entry name" value="Pept_S26A_signal_pept_1_CS"/>
</dbReference>
<comment type="caution">
    <text evidence="8">The sequence shown here is derived from an EMBL/GenBank/DDBJ whole genome shotgun (WGS) entry which is preliminary data.</text>
</comment>
<comment type="catalytic activity">
    <reaction evidence="1 6">
        <text>Cleavage of hydrophobic, N-terminal signal or leader sequences from secreted and periplasmic proteins.</text>
        <dbReference type="EC" id="3.4.21.89"/>
    </reaction>
</comment>
<organism evidence="8 9">
    <name type="scientific">Candidatus Magasanikbacteria bacterium GW2011_GWC2_45_8</name>
    <dbReference type="NCBI Taxonomy" id="1619050"/>
    <lineage>
        <taxon>Bacteria</taxon>
        <taxon>Candidatus Magasanikiibacteriota</taxon>
    </lineage>
</organism>
<protein>
    <recommendedName>
        <fullName evidence="3 6">Signal peptidase I</fullName>
        <ecNumber evidence="3 6">3.4.21.89</ecNumber>
    </recommendedName>
</protein>
<evidence type="ECO:0000313" key="9">
    <source>
        <dbReference type="Proteomes" id="UP000034911"/>
    </source>
</evidence>
<dbReference type="InterPro" id="IPR019757">
    <property type="entry name" value="Pept_S26A_signal_pept_1_Lys-AS"/>
</dbReference>
<dbReference type="GO" id="GO:0006465">
    <property type="term" value="P:signal peptide processing"/>
    <property type="evidence" value="ECO:0007669"/>
    <property type="project" value="InterPro"/>
</dbReference>
<dbReference type="Gene3D" id="2.10.109.10">
    <property type="entry name" value="Umud Fragment, subunit A"/>
    <property type="match status" value="1"/>
</dbReference>
<evidence type="ECO:0000256" key="3">
    <source>
        <dbReference type="ARBA" id="ARBA00013208"/>
    </source>
</evidence>
<proteinExistence type="inferred from homology"/>
<evidence type="ECO:0000256" key="4">
    <source>
        <dbReference type="ARBA" id="ARBA00022801"/>
    </source>
</evidence>
<dbReference type="Pfam" id="PF10502">
    <property type="entry name" value="Peptidase_S26"/>
    <property type="match status" value="1"/>
</dbReference>
<gene>
    <name evidence="8" type="ORF">UX20_C0003G0015</name>
</gene>
<dbReference type="NCBIfam" id="TIGR02227">
    <property type="entry name" value="sigpep_I_bact"/>
    <property type="match status" value="1"/>
</dbReference>
<evidence type="ECO:0000259" key="7">
    <source>
        <dbReference type="Pfam" id="PF10502"/>
    </source>
</evidence>
<evidence type="ECO:0000256" key="6">
    <source>
        <dbReference type="RuleBase" id="RU362042"/>
    </source>
</evidence>
<keyword evidence="4 6" id="KW-0378">Hydrolase</keyword>
<dbReference type="STRING" id="1619050.UX20_C0003G0015"/>
<dbReference type="PANTHER" id="PTHR43390:SF1">
    <property type="entry name" value="CHLOROPLAST PROCESSING PEPTIDASE"/>
    <property type="match status" value="1"/>
</dbReference>
<name>A0A0G1N172_9BACT</name>
<feature type="active site" evidence="5">
    <location>
        <position position="97"/>
    </location>
</feature>
<reference evidence="8 9" key="1">
    <citation type="journal article" date="2015" name="Nature">
        <title>rRNA introns, odd ribosomes, and small enigmatic genomes across a large radiation of phyla.</title>
        <authorList>
            <person name="Brown C.T."/>
            <person name="Hug L.A."/>
            <person name="Thomas B.C."/>
            <person name="Sharon I."/>
            <person name="Castelle C.J."/>
            <person name="Singh A."/>
            <person name="Wilkins M.J."/>
            <person name="Williams K.H."/>
            <person name="Banfield J.F."/>
        </authorList>
    </citation>
    <scope>NUCLEOTIDE SEQUENCE [LARGE SCALE GENOMIC DNA]</scope>
</reference>
<comment type="similarity">
    <text evidence="2 6">Belongs to the peptidase S26 family.</text>
</comment>
<dbReference type="PRINTS" id="PR00727">
    <property type="entry name" value="LEADERPTASE"/>
</dbReference>
<evidence type="ECO:0000313" key="8">
    <source>
        <dbReference type="EMBL" id="KKU14234.1"/>
    </source>
</evidence>
<accession>A0A0G1N172</accession>
<feature type="domain" description="Peptidase S26" evidence="7">
    <location>
        <begin position="24"/>
        <end position="184"/>
    </location>
</feature>
<keyword evidence="6" id="KW-0645">Protease</keyword>
<dbReference type="EC" id="3.4.21.89" evidence="3 6"/>
<comment type="subcellular location">
    <subcellularLocation>
        <location evidence="6">Membrane</location>
        <topology evidence="6">Single-pass type II membrane protein</topology>
    </subcellularLocation>
</comment>
<evidence type="ECO:0000256" key="2">
    <source>
        <dbReference type="ARBA" id="ARBA00009370"/>
    </source>
</evidence>
<dbReference type="PANTHER" id="PTHR43390">
    <property type="entry name" value="SIGNAL PEPTIDASE I"/>
    <property type="match status" value="1"/>
</dbReference>
<dbReference type="InterPro" id="IPR000223">
    <property type="entry name" value="Pept_S26A_signal_pept_1"/>
</dbReference>
<evidence type="ECO:0000256" key="1">
    <source>
        <dbReference type="ARBA" id="ARBA00000677"/>
    </source>
</evidence>
<dbReference type="EMBL" id="LCLH01000003">
    <property type="protein sequence ID" value="KKU14234.1"/>
    <property type="molecule type" value="Genomic_DNA"/>
</dbReference>
<dbReference type="PROSITE" id="PS00760">
    <property type="entry name" value="SPASE_I_2"/>
    <property type="match status" value="1"/>
</dbReference>
<dbReference type="SUPFAM" id="SSF51306">
    <property type="entry name" value="LexA/Signal peptidase"/>
    <property type="match status" value="1"/>
</dbReference>
<dbReference type="GO" id="GO:0009003">
    <property type="term" value="F:signal peptidase activity"/>
    <property type="evidence" value="ECO:0007669"/>
    <property type="project" value="UniProtKB-EC"/>
</dbReference>
<evidence type="ECO:0000256" key="5">
    <source>
        <dbReference type="PIRSR" id="PIRSR600223-1"/>
    </source>
</evidence>
<dbReference type="GO" id="GO:0004252">
    <property type="term" value="F:serine-type endopeptidase activity"/>
    <property type="evidence" value="ECO:0007669"/>
    <property type="project" value="InterPro"/>
</dbReference>
<dbReference type="PATRIC" id="fig|1619050.3.peg.57"/>
<dbReference type="PROSITE" id="PS00761">
    <property type="entry name" value="SPASE_I_3"/>
    <property type="match status" value="1"/>
</dbReference>
<keyword evidence="6" id="KW-1133">Transmembrane helix</keyword>
<dbReference type="Proteomes" id="UP000034911">
    <property type="component" value="Unassembled WGS sequence"/>
</dbReference>
<feature type="active site" evidence="5">
    <location>
        <position position="54"/>
    </location>
</feature>
<feature type="transmembrane region" description="Helical" evidence="6">
    <location>
        <begin position="21"/>
        <end position="44"/>
    </location>
</feature>
<keyword evidence="6" id="KW-0472">Membrane</keyword>
<sequence>MHEWINRRNRSSFTPQSGMKLFIIEVFKVGLFTILTIFVVRTFLFKPFYVRGASMETNFFDSEYLIIDEVSYRVHEPKRGDVIVFRYPNDPSEYFLKRVIGLPGETVTVRNGQVVVINKDFSNGIVLNEAYLRFGLRTPGDTTATMKEGQYFVMGDNRPASWDSRGFGPINGSAIVGRVWVRGWPFDRAQAFSTPNYQLK</sequence>
<dbReference type="AlphaFoldDB" id="A0A0G1N172"/>